<dbReference type="Proteomes" id="UP001044222">
    <property type="component" value="Chromosome 11"/>
</dbReference>
<evidence type="ECO:0000313" key="2">
    <source>
        <dbReference type="Proteomes" id="UP001044222"/>
    </source>
</evidence>
<dbReference type="EMBL" id="JAFIRN010000011">
    <property type="protein sequence ID" value="KAG5839905.1"/>
    <property type="molecule type" value="Genomic_DNA"/>
</dbReference>
<dbReference type="AlphaFoldDB" id="A0A9D3M342"/>
<accession>A0A9D3M342</accession>
<protein>
    <submittedName>
        <fullName evidence="1">Uncharacterized protein</fullName>
    </submittedName>
</protein>
<proteinExistence type="predicted"/>
<keyword evidence="2" id="KW-1185">Reference proteome</keyword>
<gene>
    <name evidence="1" type="ORF">ANANG_G00210080</name>
</gene>
<sequence length="104" mass="12205">MTHEDILQRDWYAILDASPSDCFQELKQKYQRLVLLKGRVSANRPRPRPHRTLVIGQLLKQCGWAQRCGRSAGRLQGEYRRPVTRVMEDTGSCVTLPRWRRTLK</sequence>
<organism evidence="1 2">
    <name type="scientific">Anguilla anguilla</name>
    <name type="common">European freshwater eel</name>
    <name type="synonym">Muraena anguilla</name>
    <dbReference type="NCBI Taxonomy" id="7936"/>
    <lineage>
        <taxon>Eukaryota</taxon>
        <taxon>Metazoa</taxon>
        <taxon>Chordata</taxon>
        <taxon>Craniata</taxon>
        <taxon>Vertebrata</taxon>
        <taxon>Euteleostomi</taxon>
        <taxon>Actinopterygii</taxon>
        <taxon>Neopterygii</taxon>
        <taxon>Teleostei</taxon>
        <taxon>Anguilliformes</taxon>
        <taxon>Anguillidae</taxon>
        <taxon>Anguilla</taxon>
    </lineage>
</organism>
<evidence type="ECO:0000313" key="1">
    <source>
        <dbReference type="EMBL" id="KAG5839905.1"/>
    </source>
</evidence>
<name>A0A9D3M342_ANGAN</name>
<comment type="caution">
    <text evidence="1">The sequence shown here is derived from an EMBL/GenBank/DDBJ whole genome shotgun (WGS) entry which is preliminary data.</text>
</comment>
<reference evidence="1" key="1">
    <citation type="submission" date="2021-01" db="EMBL/GenBank/DDBJ databases">
        <title>A chromosome-scale assembly of European eel, Anguilla anguilla.</title>
        <authorList>
            <person name="Henkel C."/>
            <person name="Jong-Raadsen S.A."/>
            <person name="Dufour S."/>
            <person name="Weltzien F.-A."/>
            <person name="Palstra A.P."/>
            <person name="Pelster B."/>
            <person name="Spaink H.P."/>
            <person name="Van Den Thillart G.E."/>
            <person name="Jansen H."/>
            <person name="Zahm M."/>
            <person name="Klopp C."/>
            <person name="Cedric C."/>
            <person name="Louis A."/>
            <person name="Berthelot C."/>
            <person name="Parey E."/>
            <person name="Roest Crollius H."/>
            <person name="Montfort J."/>
            <person name="Robinson-Rechavi M."/>
            <person name="Bucao C."/>
            <person name="Bouchez O."/>
            <person name="Gislard M."/>
            <person name="Lluch J."/>
            <person name="Milhes M."/>
            <person name="Lampietro C."/>
            <person name="Lopez Roques C."/>
            <person name="Donnadieu C."/>
            <person name="Braasch I."/>
            <person name="Desvignes T."/>
            <person name="Postlethwait J."/>
            <person name="Bobe J."/>
            <person name="Guiguen Y."/>
            <person name="Dirks R."/>
        </authorList>
    </citation>
    <scope>NUCLEOTIDE SEQUENCE</scope>
    <source>
        <strain evidence="1">Tag_6206</strain>
        <tissue evidence="1">Liver</tissue>
    </source>
</reference>